<proteinExistence type="predicted"/>
<dbReference type="Proteomes" id="UP000030676">
    <property type="component" value="Unassembled WGS sequence"/>
</dbReference>
<feature type="transmembrane region" description="Helical" evidence="1">
    <location>
        <begin position="54"/>
        <end position="74"/>
    </location>
</feature>
<dbReference type="EMBL" id="JH658940">
    <property type="protein sequence ID" value="EXL68087.1"/>
    <property type="molecule type" value="Genomic_DNA"/>
</dbReference>
<reference evidence="2" key="1">
    <citation type="submission" date="2011-11" db="EMBL/GenBank/DDBJ databases">
        <title>The Genome Sequence of Fusarium oxysporum PHW808.</title>
        <authorList>
            <consortium name="The Broad Institute Genome Sequencing Platform"/>
            <person name="Ma L.-J."/>
            <person name="Gale L.R."/>
            <person name="Schwartz D.C."/>
            <person name="Zhou S."/>
            <person name="Corby-Kistler H."/>
            <person name="Young S.K."/>
            <person name="Zeng Q."/>
            <person name="Gargeya S."/>
            <person name="Fitzgerald M."/>
            <person name="Haas B."/>
            <person name="Abouelleil A."/>
            <person name="Alvarado L."/>
            <person name="Arachchi H.M."/>
            <person name="Berlin A."/>
            <person name="Brown A."/>
            <person name="Chapman S.B."/>
            <person name="Chen Z."/>
            <person name="Dunbar C."/>
            <person name="Freedman E."/>
            <person name="Gearin G."/>
            <person name="Goldberg J."/>
            <person name="Griggs A."/>
            <person name="Gujja S."/>
            <person name="Heiman D."/>
            <person name="Howarth C."/>
            <person name="Larson L."/>
            <person name="Lui A."/>
            <person name="MacDonald P.J.P."/>
            <person name="Montmayeur A."/>
            <person name="Murphy C."/>
            <person name="Neiman D."/>
            <person name="Pearson M."/>
            <person name="Priest M."/>
            <person name="Roberts A."/>
            <person name="Saif S."/>
            <person name="Shea T."/>
            <person name="Shenoy N."/>
            <person name="Sisk P."/>
            <person name="Stolte C."/>
            <person name="Sykes S."/>
            <person name="Wortman J."/>
            <person name="Nusbaum C."/>
            <person name="Birren B."/>
        </authorList>
    </citation>
    <scope>NUCLEOTIDE SEQUENCE [LARGE SCALE GENOMIC DNA]</scope>
    <source>
        <strain evidence="2">54008</strain>
    </source>
</reference>
<sequence>MTTTISYKAYLTSTSSTVLASCITAVPGVQGYVPFDSKTCNSSYHFYSSFTGNLTFAMVFGLSATAQLIGVITFK</sequence>
<name>X0GWQ8_FUSOX</name>
<keyword evidence="1" id="KW-0472">Membrane</keyword>
<keyword evidence="1" id="KW-1133">Transmembrane helix</keyword>
<protein>
    <submittedName>
        <fullName evidence="2">Uncharacterized protein</fullName>
    </submittedName>
</protein>
<dbReference type="AlphaFoldDB" id="X0GWQ8"/>
<gene>
    <name evidence="2" type="ORF">FOPG_15837</name>
</gene>
<reference evidence="2" key="2">
    <citation type="submission" date="2012-05" db="EMBL/GenBank/DDBJ databases">
        <title>The Genome Annotation of Fusarium oxysporum PHW808.</title>
        <authorList>
            <consortium name="The Broad Institute Genomics Platform"/>
            <person name="Ma L.-J."/>
            <person name="Corby-Kistler H."/>
            <person name="Broz K."/>
            <person name="Gale L.R."/>
            <person name="Jonkers W."/>
            <person name="O'Donnell K."/>
            <person name="Ploetz R."/>
            <person name="Steinberg C."/>
            <person name="Schwartz D.C."/>
            <person name="VanEtten H."/>
            <person name="Zhou S."/>
            <person name="Young S.K."/>
            <person name="Zeng Q."/>
            <person name="Gargeya S."/>
            <person name="Fitzgerald M."/>
            <person name="Abouelleil A."/>
            <person name="Alvarado L."/>
            <person name="Chapman S.B."/>
            <person name="Gainer-Dewar J."/>
            <person name="Goldberg J."/>
            <person name="Griggs A."/>
            <person name="Gujja S."/>
            <person name="Hansen M."/>
            <person name="Howarth C."/>
            <person name="Imamovic A."/>
            <person name="Ireland A."/>
            <person name="Larimer J."/>
            <person name="McCowan C."/>
            <person name="Murphy C."/>
            <person name="Pearson M."/>
            <person name="Poon T.W."/>
            <person name="Priest M."/>
            <person name="Roberts A."/>
            <person name="Saif S."/>
            <person name="Shea T."/>
            <person name="Sykes S."/>
            <person name="Wortman J."/>
            <person name="Nusbaum C."/>
            <person name="Birren B."/>
        </authorList>
    </citation>
    <scope>NUCLEOTIDE SEQUENCE</scope>
    <source>
        <strain evidence="2">54008</strain>
    </source>
</reference>
<dbReference type="HOGENOM" id="CLU_2671098_0_0_1"/>
<evidence type="ECO:0000313" key="2">
    <source>
        <dbReference type="EMBL" id="EXL68087.1"/>
    </source>
</evidence>
<organism evidence="2">
    <name type="scientific">Fusarium oxysporum f. sp. conglutinans race 2 54008</name>
    <dbReference type="NCBI Taxonomy" id="1089457"/>
    <lineage>
        <taxon>Eukaryota</taxon>
        <taxon>Fungi</taxon>
        <taxon>Dikarya</taxon>
        <taxon>Ascomycota</taxon>
        <taxon>Pezizomycotina</taxon>
        <taxon>Sordariomycetes</taxon>
        <taxon>Hypocreomycetidae</taxon>
        <taxon>Hypocreales</taxon>
        <taxon>Nectriaceae</taxon>
        <taxon>Fusarium</taxon>
        <taxon>Fusarium oxysporum species complex</taxon>
    </lineage>
</organism>
<accession>X0GWQ8</accession>
<keyword evidence="1" id="KW-0812">Transmembrane</keyword>
<evidence type="ECO:0000256" key="1">
    <source>
        <dbReference type="SAM" id="Phobius"/>
    </source>
</evidence>